<keyword evidence="2" id="KW-1185">Reference proteome</keyword>
<dbReference type="EMBL" id="JXTC01000152">
    <property type="protein sequence ID" value="PON85112.1"/>
    <property type="molecule type" value="Genomic_DNA"/>
</dbReference>
<comment type="caution">
    <text evidence="1">The sequence shown here is derived from an EMBL/GenBank/DDBJ whole genome shotgun (WGS) entry which is preliminary data.</text>
</comment>
<name>A0A2P5EHT2_TREOI</name>
<organism evidence="1 2">
    <name type="scientific">Trema orientale</name>
    <name type="common">Charcoal tree</name>
    <name type="synonym">Celtis orientalis</name>
    <dbReference type="NCBI Taxonomy" id="63057"/>
    <lineage>
        <taxon>Eukaryota</taxon>
        <taxon>Viridiplantae</taxon>
        <taxon>Streptophyta</taxon>
        <taxon>Embryophyta</taxon>
        <taxon>Tracheophyta</taxon>
        <taxon>Spermatophyta</taxon>
        <taxon>Magnoliopsida</taxon>
        <taxon>eudicotyledons</taxon>
        <taxon>Gunneridae</taxon>
        <taxon>Pentapetalae</taxon>
        <taxon>rosids</taxon>
        <taxon>fabids</taxon>
        <taxon>Rosales</taxon>
        <taxon>Cannabaceae</taxon>
        <taxon>Trema</taxon>
    </lineage>
</organism>
<sequence>RFNNTNVVALASWNPRRRLLVVNL</sequence>
<dbReference type="InParanoid" id="A0A2P5EHT2"/>
<dbReference type="Proteomes" id="UP000237000">
    <property type="component" value="Unassembled WGS sequence"/>
</dbReference>
<proteinExistence type="predicted"/>
<accession>A0A2P5EHT2</accession>
<dbReference type="AlphaFoldDB" id="A0A2P5EHT2"/>
<evidence type="ECO:0000313" key="1">
    <source>
        <dbReference type="EMBL" id="PON85112.1"/>
    </source>
</evidence>
<feature type="non-terminal residue" evidence="1">
    <location>
        <position position="1"/>
    </location>
</feature>
<gene>
    <name evidence="1" type="ORF">TorRG33x02_190860</name>
</gene>
<protein>
    <submittedName>
        <fullName evidence="1">Uncharacterized protein</fullName>
    </submittedName>
</protein>
<evidence type="ECO:0000313" key="2">
    <source>
        <dbReference type="Proteomes" id="UP000237000"/>
    </source>
</evidence>
<reference evidence="2" key="1">
    <citation type="submission" date="2016-06" db="EMBL/GenBank/DDBJ databases">
        <title>Parallel loss of symbiosis genes in relatives of nitrogen-fixing non-legume Parasponia.</title>
        <authorList>
            <person name="Van Velzen R."/>
            <person name="Holmer R."/>
            <person name="Bu F."/>
            <person name="Rutten L."/>
            <person name="Van Zeijl A."/>
            <person name="Liu W."/>
            <person name="Santuari L."/>
            <person name="Cao Q."/>
            <person name="Sharma T."/>
            <person name="Shen D."/>
            <person name="Roswanjaya Y."/>
            <person name="Wardhani T."/>
            <person name="Kalhor M.S."/>
            <person name="Jansen J."/>
            <person name="Van den Hoogen J."/>
            <person name="Gungor B."/>
            <person name="Hartog M."/>
            <person name="Hontelez J."/>
            <person name="Verver J."/>
            <person name="Yang W.-C."/>
            <person name="Schijlen E."/>
            <person name="Repin R."/>
            <person name="Schilthuizen M."/>
            <person name="Schranz E."/>
            <person name="Heidstra R."/>
            <person name="Miyata K."/>
            <person name="Fedorova E."/>
            <person name="Kohlen W."/>
            <person name="Bisseling T."/>
            <person name="Smit S."/>
            <person name="Geurts R."/>
        </authorList>
    </citation>
    <scope>NUCLEOTIDE SEQUENCE [LARGE SCALE GENOMIC DNA]</scope>
    <source>
        <strain evidence="2">cv. RG33-2</strain>
    </source>
</reference>